<dbReference type="Pfam" id="PF03328">
    <property type="entry name" value="HpcH_HpaI"/>
    <property type="match status" value="1"/>
</dbReference>
<proteinExistence type="predicted"/>
<gene>
    <name evidence="4" type="ORF">ATNIH1004_009408</name>
</gene>
<dbReference type="PANTHER" id="PTHR30502:SF8">
    <property type="entry name" value="SYNTHASE, PUTATIVE-RELATED"/>
    <property type="match status" value="1"/>
</dbReference>
<dbReference type="GO" id="GO:0046872">
    <property type="term" value="F:metal ion binding"/>
    <property type="evidence" value="ECO:0007669"/>
    <property type="project" value="UniProtKB-KW"/>
</dbReference>
<dbReference type="PANTHER" id="PTHR30502">
    <property type="entry name" value="2-KETO-3-DEOXY-L-RHAMNONATE ALDOLASE"/>
    <property type="match status" value="1"/>
</dbReference>
<keyword evidence="2" id="KW-0456">Lyase</keyword>
<reference evidence="4 5" key="1">
    <citation type="submission" date="2019-08" db="EMBL/GenBank/DDBJ databases">
        <title>The genome sequence of a newly discovered highly antifungal drug resistant Aspergillus species, Aspergillus tanneri NIH 1004.</title>
        <authorList>
            <person name="Mounaud S."/>
            <person name="Singh I."/>
            <person name="Joardar V."/>
            <person name="Pakala S."/>
            <person name="Pakala S."/>
            <person name="Venepally P."/>
            <person name="Chung J.K."/>
            <person name="Losada L."/>
            <person name="Nierman W.C."/>
        </authorList>
    </citation>
    <scope>NUCLEOTIDE SEQUENCE [LARGE SCALE GENOMIC DNA]</scope>
    <source>
        <strain evidence="4 5">NIH1004</strain>
    </source>
</reference>
<dbReference type="Gene3D" id="3.20.20.60">
    <property type="entry name" value="Phosphoenolpyruvate-binding domains"/>
    <property type="match status" value="1"/>
</dbReference>
<dbReference type="GO" id="GO:0016832">
    <property type="term" value="F:aldehyde-lyase activity"/>
    <property type="evidence" value="ECO:0007669"/>
    <property type="project" value="TreeGrafter"/>
</dbReference>
<evidence type="ECO:0000259" key="3">
    <source>
        <dbReference type="Pfam" id="PF03328"/>
    </source>
</evidence>
<feature type="domain" description="HpcH/HpaI aldolase/citrate lyase" evidence="3">
    <location>
        <begin position="45"/>
        <end position="250"/>
    </location>
</feature>
<dbReference type="EMBL" id="QUQM01000006">
    <property type="protein sequence ID" value="KAA8645191.1"/>
    <property type="molecule type" value="Genomic_DNA"/>
</dbReference>
<dbReference type="InterPro" id="IPR015813">
    <property type="entry name" value="Pyrv/PenolPyrv_kinase-like_dom"/>
</dbReference>
<evidence type="ECO:0000256" key="1">
    <source>
        <dbReference type="ARBA" id="ARBA00022723"/>
    </source>
</evidence>
<dbReference type="AlphaFoldDB" id="A0A5M9ME32"/>
<dbReference type="GO" id="GO:0005737">
    <property type="term" value="C:cytoplasm"/>
    <property type="evidence" value="ECO:0007669"/>
    <property type="project" value="TreeGrafter"/>
</dbReference>
<protein>
    <recommendedName>
        <fullName evidence="3">HpcH/HpaI aldolase/citrate lyase domain-containing protein</fullName>
    </recommendedName>
</protein>
<dbReference type="SUPFAM" id="SSF51621">
    <property type="entry name" value="Phosphoenolpyruvate/pyruvate domain"/>
    <property type="match status" value="1"/>
</dbReference>
<keyword evidence="1" id="KW-0479">Metal-binding</keyword>
<dbReference type="GeneID" id="54332110"/>
<organism evidence="4 5">
    <name type="scientific">Aspergillus tanneri</name>
    <dbReference type="NCBI Taxonomy" id="1220188"/>
    <lineage>
        <taxon>Eukaryota</taxon>
        <taxon>Fungi</taxon>
        <taxon>Dikarya</taxon>
        <taxon>Ascomycota</taxon>
        <taxon>Pezizomycotina</taxon>
        <taxon>Eurotiomycetes</taxon>
        <taxon>Eurotiomycetidae</taxon>
        <taxon>Eurotiales</taxon>
        <taxon>Aspergillaceae</taxon>
        <taxon>Aspergillus</taxon>
        <taxon>Aspergillus subgen. Circumdati</taxon>
    </lineage>
</organism>
<dbReference type="InterPro" id="IPR040442">
    <property type="entry name" value="Pyrv_kinase-like_dom_sf"/>
</dbReference>
<dbReference type="RefSeq" id="XP_033424552.1">
    <property type="nucleotide sequence ID" value="XM_033574000.1"/>
</dbReference>
<dbReference type="InterPro" id="IPR005000">
    <property type="entry name" value="Aldolase/citrate-lyase_domain"/>
</dbReference>
<evidence type="ECO:0000313" key="5">
    <source>
        <dbReference type="Proteomes" id="UP000324241"/>
    </source>
</evidence>
<dbReference type="InterPro" id="IPR050251">
    <property type="entry name" value="HpcH-HpaI_aldolase"/>
</dbReference>
<evidence type="ECO:0000256" key="2">
    <source>
        <dbReference type="ARBA" id="ARBA00023239"/>
    </source>
</evidence>
<dbReference type="VEuPathDB" id="FungiDB:EYZ11_011532"/>
<accession>A0A5M9ME32</accession>
<sequence>MGLKHLRALSLFQPSNLAKAVADTMDEEGNTVSHLYGSIMALPHTVVARTTSVLGFDFIMLDALHTAVDTENLIQLVQTINLSSEGDTVAVVRVPSEHSDLITHALDAGAGGIVFPHIDTAEQAAEAVKKSRYASSGGERSLSPSALLQGITDIAPLGMTHTQVADAHIAVICQIESQTGLDNVEAIAATPGVNALMLGPGDLRLSLGLAPKKFSEQDDPKFLVAVDRLVEVSRKYRKPLMTVSFKVNAEKDTWIRSFGMLMTSADIVSVQKGHQAELKIMKQAIGNPVFETAMKRQMERSMGIQMDTLMDIPRGTPMDTPMESETKT</sequence>
<comment type="caution">
    <text evidence="4">The sequence shown here is derived from an EMBL/GenBank/DDBJ whole genome shotgun (WGS) entry which is preliminary data.</text>
</comment>
<evidence type="ECO:0000313" key="4">
    <source>
        <dbReference type="EMBL" id="KAA8645191.1"/>
    </source>
</evidence>
<dbReference type="Proteomes" id="UP000324241">
    <property type="component" value="Unassembled WGS sequence"/>
</dbReference>
<dbReference type="OrthoDB" id="1621678at2759"/>
<name>A0A5M9ME32_9EURO</name>